<keyword evidence="6" id="KW-1185">Reference proteome</keyword>
<dbReference type="Gene3D" id="1.25.20.10">
    <property type="entry name" value="Bacterial muramidases"/>
    <property type="match status" value="1"/>
</dbReference>
<sequence length="659" mass="70662">MTIIDAPGPGQNVDRNVTTGSVIALGADPDGKPAADSENLTQLKDGLNALSGGDVVGARARRDTLPSGSLDRKILTWAIALAGSEGAGSEIATEPLPDWPGLGALRSNSERALAGKNPEPQIVVDALAGAPPQTFEGTMLLGKALFALGREQEARTLLTPFWRRTKLAARQETAFLRAFGQVLPPSDHHYRAERMLYEDRIRSAERVATLAGIEELVAAWGAVIRNRDNAGALLEAVPESQRDAGYLHAKAKYLRRQGQFVEAARVLADAPRDGEHRIDPDAWWVERRVLSRELLDSGEAELAYQIAANHTAESAAAIADAEFHAGWYALRGLGDAKRAAAHFARIAAISSGPISLARAHYWLGRTAEAGGPGEAMQEYRRAAAHGTAFYGQLAAARLGQNTIATGYPEPTAADRDRFAARETVAVIDRLERAGHGWRAEILYRGLADDLTSPGEVALLAARVQGRGNHFLALKISKRAAARGIDTGALAYPLGAIPASADVAAAGKALAYAVARQESEFNVAAISGAGARGLLQLLPGTARDMARKTGLAYSAERLTSDAGYNATLGAAFLDEQLARFDGSYVLTFAGYNAGPRRAAEWAARYGDPRGVDIETVVDWIERIPYTETRNYVQRVMENYQVYKMQLTGRVDIEKDLTGGR</sequence>
<dbReference type="SUPFAM" id="SSF53955">
    <property type="entry name" value="Lysozyme-like"/>
    <property type="match status" value="1"/>
</dbReference>
<dbReference type="Pfam" id="PF01464">
    <property type="entry name" value="SLT"/>
    <property type="match status" value="1"/>
</dbReference>
<dbReference type="Proteomes" id="UP000463224">
    <property type="component" value="Unassembled WGS sequence"/>
</dbReference>
<evidence type="ECO:0000313" key="6">
    <source>
        <dbReference type="Proteomes" id="UP000463224"/>
    </source>
</evidence>
<dbReference type="PANTHER" id="PTHR37423">
    <property type="entry name" value="SOLUBLE LYTIC MUREIN TRANSGLYCOSYLASE-RELATED"/>
    <property type="match status" value="1"/>
</dbReference>
<evidence type="ECO:0000256" key="3">
    <source>
        <dbReference type="ARBA" id="ARBA00022729"/>
    </source>
</evidence>
<dbReference type="EMBL" id="WPHG01000007">
    <property type="protein sequence ID" value="MVA99787.1"/>
    <property type="molecule type" value="Genomic_DNA"/>
</dbReference>
<dbReference type="Gene3D" id="1.10.530.10">
    <property type="match status" value="1"/>
</dbReference>
<dbReference type="GO" id="GO:0004553">
    <property type="term" value="F:hydrolase activity, hydrolyzing O-glycosyl compounds"/>
    <property type="evidence" value="ECO:0007669"/>
    <property type="project" value="InterPro"/>
</dbReference>
<dbReference type="AlphaFoldDB" id="A0A844QKI8"/>
<proteinExistence type="inferred from homology"/>
<accession>A0A844QKI8</accession>
<comment type="similarity">
    <text evidence="2">Belongs to the virb1 family.</text>
</comment>
<dbReference type="InterPro" id="IPR008258">
    <property type="entry name" value="Transglycosylase_SLT_dom_1"/>
</dbReference>
<comment type="similarity">
    <text evidence="1">Belongs to the transglycosylase Slt family.</text>
</comment>
<dbReference type="GO" id="GO:0042597">
    <property type="term" value="C:periplasmic space"/>
    <property type="evidence" value="ECO:0007669"/>
    <property type="project" value="InterPro"/>
</dbReference>
<evidence type="ECO:0000256" key="1">
    <source>
        <dbReference type="ARBA" id="ARBA00007734"/>
    </source>
</evidence>
<dbReference type="CDD" id="cd13401">
    <property type="entry name" value="Slt70-like"/>
    <property type="match status" value="1"/>
</dbReference>
<comment type="caution">
    <text evidence="5">The sequence shown here is derived from an EMBL/GenBank/DDBJ whole genome shotgun (WGS) entry which is preliminary data.</text>
</comment>
<dbReference type="PANTHER" id="PTHR37423:SF2">
    <property type="entry name" value="MEMBRANE-BOUND LYTIC MUREIN TRANSGLYCOSYLASE C"/>
    <property type="match status" value="1"/>
</dbReference>
<name>A0A844QKI8_9HYPH</name>
<evidence type="ECO:0000313" key="5">
    <source>
        <dbReference type="EMBL" id="MVA99787.1"/>
    </source>
</evidence>
<evidence type="ECO:0000256" key="2">
    <source>
        <dbReference type="ARBA" id="ARBA00009387"/>
    </source>
</evidence>
<reference evidence="5 6" key="1">
    <citation type="submission" date="2019-12" db="EMBL/GenBank/DDBJ databases">
        <title>Nitratireductor arenosus sp. nov., Isolated from sea sand, Jeju island, South Korea.</title>
        <authorList>
            <person name="Kim W."/>
        </authorList>
    </citation>
    <scope>NUCLEOTIDE SEQUENCE [LARGE SCALE GENOMIC DNA]</scope>
    <source>
        <strain evidence="5 6">CAU 1489</strain>
    </source>
</reference>
<dbReference type="SUPFAM" id="SSF48435">
    <property type="entry name" value="Bacterial muramidases"/>
    <property type="match status" value="1"/>
</dbReference>
<organism evidence="5 6">
    <name type="scientific">Nitratireductor arenosus</name>
    <dbReference type="NCBI Taxonomy" id="2682096"/>
    <lineage>
        <taxon>Bacteria</taxon>
        <taxon>Pseudomonadati</taxon>
        <taxon>Pseudomonadota</taxon>
        <taxon>Alphaproteobacteria</taxon>
        <taxon>Hyphomicrobiales</taxon>
        <taxon>Phyllobacteriaceae</taxon>
        <taxon>Nitratireductor</taxon>
    </lineage>
</organism>
<evidence type="ECO:0000259" key="4">
    <source>
        <dbReference type="Pfam" id="PF01464"/>
    </source>
</evidence>
<dbReference type="InterPro" id="IPR023346">
    <property type="entry name" value="Lysozyme-like_dom_sf"/>
</dbReference>
<dbReference type="InterPro" id="IPR008939">
    <property type="entry name" value="Lytic_TGlycosylase_superhlx_U"/>
</dbReference>
<keyword evidence="3" id="KW-0732">Signal</keyword>
<feature type="domain" description="Transglycosylase SLT" evidence="4">
    <location>
        <begin position="507"/>
        <end position="605"/>
    </location>
</feature>
<protein>
    <submittedName>
        <fullName evidence="5">Transglycosylase SLT domain-containing protein</fullName>
    </submittedName>
</protein>
<gene>
    <name evidence="5" type="ORF">GN330_21260</name>
</gene>